<dbReference type="InterPro" id="IPR019166">
    <property type="entry name" value="MIC26/MIC27"/>
</dbReference>
<feature type="transmembrane region" description="Helical" evidence="1">
    <location>
        <begin position="141"/>
        <end position="160"/>
    </location>
</feature>
<dbReference type="GO" id="GO:0044284">
    <property type="term" value="C:mitochondrial crista junction"/>
    <property type="evidence" value="ECO:0007669"/>
    <property type="project" value="EnsemblFungi"/>
</dbReference>
<dbReference type="GO" id="GO:0042407">
    <property type="term" value="P:cristae formation"/>
    <property type="evidence" value="ECO:0007669"/>
    <property type="project" value="EnsemblFungi"/>
</dbReference>
<dbReference type="AlphaFoldDB" id="A0A1G4K6E5"/>
<accession>A0A1G4K6E5</accession>
<comment type="subcellular location">
    <subcellularLocation>
        <location evidence="1">Mitochondrion inner membrane</location>
    </subcellularLocation>
</comment>
<dbReference type="STRING" id="1266660.A0A1G4K6E5"/>
<dbReference type="GO" id="GO:0061617">
    <property type="term" value="C:MICOS complex"/>
    <property type="evidence" value="ECO:0007669"/>
    <property type="project" value="UniProtKB-UniRule"/>
</dbReference>
<organism evidence="2 3">
    <name type="scientific">Lachancea dasiensis</name>
    <dbReference type="NCBI Taxonomy" id="1072105"/>
    <lineage>
        <taxon>Eukaryota</taxon>
        <taxon>Fungi</taxon>
        <taxon>Dikarya</taxon>
        <taxon>Ascomycota</taxon>
        <taxon>Saccharomycotina</taxon>
        <taxon>Saccharomycetes</taxon>
        <taxon>Saccharomycetales</taxon>
        <taxon>Saccharomycetaceae</taxon>
        <taxon>Lachancea</taxon>
    </lineage>
</organism>
<keyword evidence="1" id="KW-1133">Transmembrane helix</keyword>
<protein>
    <recommendedName>
        <fullName evidence="1">MICOS complex subunit</fullName>
    </recommendedName>
</protein>
<comment type="subunit">
    <text evidence="1">Component of the mitochondrial contact site and cristae organizing system (MICOS) complex.</text>
</comment>
<keyword evidence="1" id="KW-0496">Mitochondrion</keyword>
<dbReference type="PANTHER" id="PTHR28268">
    <property type="entry name" value="MICOS SUBUNIT MIC26"/>
    <property type="match status" value="1"/>
</dbReference>
<evidence type="ECO:0000313" key="3">
    <source>
        <dbReference type="Proteomes" id="UP000190274"/>
    </source>
</evidence>
<keyword evidence="1" id="KW-0472">Membrane</keyword>
<keyword evidence="1" id="KW-0999">Mitochondrion inner membrane</keyword>
<dbReference type="OrthoDB" id="2399148at2759"/>
<evidence type="ECO:0000256" key="1">
    <source>
        <dbReference type="RuleBase" id="RU363021"/>
    </source>
</evidence>
<dbReference type="InterPro" id="IPR033181">
    <property type="entry name" value="Mic26_fungi"/>
</dbReference>
<dbReference type="GO" id="GO:0032460">
    <property type="term" value="P:negative regulation of protein oligomerization"/>
    <property type="evidence" value="ECO:0007669"/>
    <property type="project" value="EnsemblFungi"/>
</dbReference>
<dbReference type="PANTHER" id="PTHR28268:SF1">
    <property type="entry name" value="MICOS SUBUNIT MIC26"/>
    <property type="match status" value="1"/>
</dbReference>
<keyword evidence="1" id="KW-0812">Transmembrane</keyword>
<evidence type="ECO:0000313" key="2">
    <source>
        <dbReference type="EMBL" id="SCU99391.1"/>
    </source>
</evidence>
<dbReference type="Proteomes" id="UP000190274">
    <property type="component" value="Chromosome H"/>
</dbReference>
<gene>
    <name evidence="2" type="ORF">LADA_0H19482G</name>
</gene>
<keyword evidence="3" id="KW-1185">Reference proteome</keyword>
<dbReference type="EMBL" id="LT598461">
    <property type="protein sequence ID" value="SCU99391.1"/>
    <property type="molecule type" value="Genomic_DNA"/>
</dbReference>
<reference evidence="2 3" key="1">
    <citation type="submission" date="2016-03" db="EMBL/GenBank/DDBJ databases">
        <authorList>
            <person name="Devillers H."/>
        </authorList>
    </citation>
    <scope>NUCLEOTIDE SEQUENCE [LARGE SCALE GENOMIC DNA]</scope>
    <source>
        <strain evidence="2">CBS 10888</strain>
    </source>
</reference>
<comment type="function">
    <text evidence="1">Component of the MICOS complex, a large protein complex of the mitochondrial inner membrane that plays crucial roles in the maintenance of crista junctions, inner membrane architecture, and formation of contact sites to the outer membrane.</text>
</comment>
<dbReference type="Pfam" id="PF09769">
    <property type="entry name" value="ApoO"/>
    <property type="match status" value="1"/>
</dbReference>
<sequence length="230" mass="25278">MAPNFYRTVDPVSEAVIPPESGCVLSSEAREAAPSDDKHNSISHRATELIGDNNLLDGISVRSPVYLTRFFGMWRSSLCSTLGNVRDTVDEKSAKYYSHEKRLTTTIANLHSDPREDLLPGLTYSVVAAMSGSILARNRNILARLTAPLALGTICFSYVLPVTSSNSFSLLFDLEKQAFPEFTKKQLVFYDKCKTVLHSTVSATEASKNAVLGSFAKTTSFVREWTGLNV</sequence>
<name>A0A1G4K6E5_9SACH</name>
<proteinExistence type="predicted"/>